<keyword evidence="4" id="KW-1185">Reference proteome</keyword>
<evidence type="ECO:0000313" key="2">
    <source>
        <dbReference type="EMBL" id="ELY74900.1"/>
    </source>
</evidence>
<organism evidence="1 3">
    <name type="scientific">Natrinema pellirubrum (strain DSM 15624 / CIP 106293 / JCM 10476 / NCIMB 786 / 157)</name>
    <dbReference type="NCBI Taxonomy" id="797303"/>
    <lineage>
        <taxon>Archaea</taxon>
        <taxon>Methanobacteriati</taxon>
        <taxon>Methanobacteriota</taxon>
        <taxon>Stenosarchaea group</taxon>
        <taxon>Halobacteria</taxon>
        <taxon>Halobacteriales</taxon>
        <taxon>Natrialbaceae</taxon>
        <taxon>Natrinema</taxon>
    </lineage>
</organism>
<dbReference type="HOGENOM" id="CLU_143273_0_0_2"/>
<gene>
    <name evidence="1" type="ordered locus">Natpe_0701</name>
    <name evidence="2" type="ORF">C488_10633</name>
</gene>
<evidence type="ECO:0000313" key="1">
    <source>
        <dbReference type="EMBL" id="AGB30625.1"/>
    </source>
</evidence>
<proteinExistence type="predicted"/>
<dbReference type="KEGG" id="npe:Natpe_0701"/>
<dbReference type="Proteomes" id="UP000011593">
    <property type="component" value="Unassembled WGS sequence"/>
</dbReference>
<sequence>MYVETDFLLALLKDSDWLQAEAKAALDEHEVETSILAYAELFLLLDDYDVDRVRAISNLVELVPVRPEEHSQAVLKAVKYQDEHGMTNFDSLHAGMVDTWETPVLGSERDYDDLEIERIPLEPTNEESE</sequence>
<name>L0JGF9_NATP1</name>
<dbReference type="Proteomes" id="UP000010843">
    <property type="component" value="Chromosome"/>
</dbReference>
<dbReference type="InterPro" id="IPR029060">
    <property type="entry name" value="PIN-like_dom_sf"/>
</dbReference>
<dbReference type="eggNOG" id="arCOG07589">
    <property type="taxonomic scope" value="Archaea"/>
</dbReference>
<reference evidence="1" key="2">
    <citation type="submission" date="2012-02" db="EMBL/GenBank/DDBJ databases">
        <title>Complete sequence of chromosome of Natrinema pellirubrum DSM 15624.</title>
        <authorList>
            <consortium name="US DOE Joint Genome Institute"/>
            <person name="Lucas S."/>
            <person name="Han J."/>
            <person name="Lapidus A."/>
            <person name="Cheng J.-F."/>
            <person name="Goodwin L."/>
            <person name="Pitluck S."/>
            <person name="Peters L."/>
            <person name="Teshima H."/>
            <person name="Detter J.C."/>
            <person name="Han C."/>
            <person name="Tapia R."/>
            <person name="Land M."/>
            <person name="Hauser L."/>
            <person name="Kyrpides N."/>
            <person name="Ivanova N."/>
            <person name="Pagani I."/>
            <person name="Sproer C."/>
            <person name="Anderson I."/>
            <person name="Woyke T."/>
        </authorList>
    </citation>
    <scope>NUCLEOTIDE SEQUENCE</scope>
    <source>
        <strain evidence="1">DSM 15624</strain>
    </source>
</reference>
<dbReference type="AlphaFoldDB" id="L0JGF9"/>
<dbReference type="STRING" id="797303.Natpe_0701"/>
<dbReference type="RefSeq" id="WP_006181499.1">
    <property type="nucleotide sequence ID" value="NC_019962.1"/>
</dbReference>
<accession>L0JGF9</accession>
<reference evidence="2 4" key="3">
    <citation type="journal article" date="2014" name="PLoS Genet.">
        <title>Phylogenetically driven sequencing of extremely halophilic archaea reveals strategies for static and dynamic osmo-response.</title>
        <authorList>
            <person name="Becker E.A."/>
            <person name="Seitzer P.M."/>
            <person name="Tritt A."/>
            <person name="Larsen D."/>
            <person name="Krusor M."/>
            <person name="Yao A.I."/>
            <person name="Wu D."/>
            <person name="Madern D."/>
            <person name="Eisen J.A."/>
            <person name="Darling A.E."/>
            <person name="Facciotti M.T."/>
        </authorList>
    </citation>
    <scope>NUCLEOTIDE SEQUENCE [LARGE SCALE GENOMIC DNA]</scope>
    <source>
        <strain evidence="2 4">DSM 15624</strain>
    </source>
</reference>
<dbReference type="PATRIC" id="fig|797303.5.peg.2142"/>
<reference evidence="3" key="1">
    <citation type="submission" date="2012-02" db="EMBL/GenBank/DDBJ databases">
        <title>Complete sequence of chromosome of Natrinema pellirubrum DSM 15624.</title>
        <authorList>
            <person name="Lucas S."/>
            <person name="Han J."/>
            <person name="Lapidus A."/>
            <person name="Cheng J.-F."/>
            <person name="Goodwin L."/>
            <person name="Pitluck S."/>
            <person name="Peters L."/>
            <person name="Teshima H."/>
            <person name="Detter J.C."/>
            <person name="Han C."/>
            <person name="Tapia R."/>
            <person name="Land M."/>
            <person name="Hauser L."/>
            <person name="Kyrpides N."/>
            <person name="Ivanova N."/>
            <person name="Pagani I."/>
            <person name="Sproer C."/>
            <person name="Anderson I."/>
            <person name="Woyke T."/>
        </authorList>
    </citation>
    <scope>NUCLEOTIDE SEQUENCE [LARGE SCALE GENOMIC DNA]</scope>
    <source>
        <strain evidence="3">DSM 15624 / JCM 10476 / NCIMB 786</strain>
    </source>
</reference>
<dbReference type="GeneID" id="14335160"/>
<dbReference type="SUPFAM" id="SSF88723">
    <property type="entry name" value="PIN domain-like"/>
    <property type="match status" value="1"/>
</dbReference>
<protein>
    <submittedName>
        <fullName evidence="2">PilT protein domain-containing protein</fullName>
    </submittedName>
</protein>
<dbReference type="EMBL" id="CP003372">
    <property type="protein sequence ID" value="AGB30625.1"/>
    <property type="molecule type" value="Genomic_DNA"/>
</dbReference>
<evidence type="ECO:0000313" key="4">
    <source>
        <dbReference type="Proteomes" id="UP000011593"/>
    </source>
</evidence>
<dbReference type="EMBL" id="AOIE01000066">
    <property type="protein sequence ID" value="ELY74900.1"/>
    <property type="molecule type" value="Genomic_DNA"/>
</dbReference>
<evidence type="ECO:0000313" key="3">
    <source>
        <dbReference type="Proteomes" id="UP000010843"/>
    </source>
</evidence>
<dbReference type="OrthoDB" id="194754at2157"/>